<reference evidence="2" key="1">
    <citation type="submission" date="2015-08" db="EMBL/GenBank/DDBJ databases">
        <authorList>
            <person name="Babu N.S."/>
            <person name="Beckwith C.J."/>
            <person name="Beseler K.G."/>
            <person name="Brison A."/>
            <person name="Carone J.V."/>
            <person name="Caskin T.P."/>
            <person name="Diamond M."/>
            <person name="Durham M.E."/>
            <person name="Foxe J.M."/>
            <person name="Go M."/>
            <person name="Henderson B.A."/>
            <person name="Jones I.B."/>
            <person name="McGettigan J.A."/>
            <person name="Micheletti S.J."/>
            <person name="Nasrallah M.E."/>
            <person name="Ortiz D."/>
            <person name="Piller C.R."/>
            <person name="Privatt S.R."/>
            <person name="Schneider S.L."/>
            <person name="Sharp S."/>
            <person name="Smith T.C."/>
            <person name="Stanton J.D."/>
            <person name="Ullery H.E."/>
            <person name="Wilson R.J."/>
            <person name="Serrano M.G."/>
            <person name="Buck G."/>
            <person name="Lee V."/>
            <person name="Wang Y."/>
            <person name="Carvalho R."/>
            <person name="Voegtly L."/>
            <person name="Shi R."/>
            <person name="Duckworth R."/>
            <person name="Johnson A."/>
            <person name="Loviza R."/>
            <person name="Walstead R."/>
            <person name="Shah Z."/>
            <person name="Kiflezghi M."/>
            <person name="Wade K."/>
            <person name="Ball S.L."/>
            <person name="Bradley K.W."/>
            <person name="Asai D.J."/>
            <person name="Bowman C.A."/>
            <person name="Russell D.A."/>
            <person name="Pope W.H."/>
            <person name="Jacobs-Sera D."/>
            <person name="Hendrix R.W."/>
            <person name="Hatfull G.F."/>
        </authorList>
    </citation>
    <scope>NUCLEOTIDE SEQUENCE</scope>
</reference>
<evidence type="ECO:0000313" key="2">
    <source>
        <dbReference type="EMBL" id="JAT76201.1"/>
    </source>
</evidence>
<sequence>MQSMLANRGASCRMSHCTPTEPGCACGPLRCRVSWNFHGRESQSNVQARIPRSFSCVQSAQRGRVLAAATANSKSNQEETFVEVNLAKPLGVKFKRGNDGAAYVSITDPRLGNTDPRIKPGDRVVAVSASFGGDVWEARNFGQVIYAIKTRNGEVFLRLESRGGNLDVFENLEETEEQRLWKEDRTVGNYSAGTKEVQLRNYDSKKRAEQERKDLFNMALSRFKAQNVEEALIDFENVLSMEPPNFLGDDFSRVTNIARVTQYNIACCYAALGQVDSGLEALESALDSGFEDYAKVRSDKNLEKLRTSPRFKTIIDKYDEPFINEAAISAIKNIFSFGRKK</sequence>
<name>A0A1D2AAV3_AUXPR</name>
<gene>
    <name evidence="2" type="ORF">g.53539</name>
</gene>
<organism evidence="2">
    <name type="scientific">Auxenochlorella protothecoides</name>
    <name type="common">Green microalga</name>
    <name type="synonym">Chlorella protothecoides</name>
    <dbReference type="NCBI Taxonomy" id="3075"/>
    <lineage>
        <taxon>Eukaryota</taxon>
        <taxon>Viridiplantae</taxon>
        <taxon>Chlorophyta</taxon>
        <taxon>core chlorophytes</taxon>
        <taxon>Trebouxiophyceae</taxon>
        <taxon>Chlorellales</taxon>
        <taxon>Chlorellaceae</taxon>
        <taxon>Auxenochlorella</taxon>
    </lineage>
</organism>
<dbReference type="PANTHER" id="PTHR47661">
    <property type="entry name" value="PHOSPHOGLUCAN PHOSPHATASE LSF1, CHLOROPLASTIC"/>
    <property type="match status" value="1"/>
</dbReference>
<dbReference type="PROSITE" id="PS50005">
    <property type="entry name" value="TPR"/>
    <property type="match status" value="1"/>
</dbReference>
<feature type="repeat" description="TPR" evidence="1">
    <location>
        <begin position="212"/>
        <end position="245"/>
    </location>
</feature>
<dbReference type="NCBIfam" id="NF047558">
    <property type="entry name" value="TPR_END_plus"/>
    <property type="match status" value="1"/>
</dbReference>
<dbReference type="SUPFAM" id="SSF48452">
    <property type="entry name" value="TPR-like"/>
    <property type="match status" value="1"/>
</dbReference>
<dbReference type="EMBL" id="GDKF01002421">
    <property type="protein sequence ID" value="JAT76201.1"/>
    <property type="molecule type" value="Transcribed_RNA"/>
</dbReference>
<accession>A0A1D2AAV3</accession>
<proteinExistence type="predicted"/>
<dbReference type="Gene3D" id="1.25.40.10">
    <property type="entry name" value="Tetratricopeptide repeat domain"/>
    <property type="match status" value="1"/>
</dbReference>
<protein>
    <recommendedName>
        <fullName evidence="3">PDZ domain-containing protein</fullName>
    </recommendedName>
</protein>
<evidence type="ECO:0000256" key="1">
    <source>
        <dbReference type="PROSITE-ProRule" id="PRU00339"/>
    </source>
</evidence>
<evidence type="ECO:0008006" key="3">
    <source>
        <dbReference type="Google" id="ProtNLM"/>
    </source>
</evidence>
<dbReference type="InterPro" id="IPR011990">
    <property type="entry name" value="TPR-like_helical_dom_sf"/>
</dbReference>
<keyword evidence="1" id="KW-0802">TPR repeat</keyword>
<dbReference type="InterPro" id="IPR019734">
    <property type="entry name" value="TPR_rpt"/>
</dbReference>
<dbReference type="AlphaFoldDB" id="A0A1D2AAV3"/>
<dbReference type="PANTHER" id="PTHR47661:SF3">
    <property type="entry name" value="PROTEIN CONTAINING PDZ DOMAIN, A K-BOX DOMAIN, AND A TPR REGION"/>
    <property type="match status" value="1"/>
</dbReference>